<dbReference type="Proteomes" id="UP000695026">
    <property type="component" value="Unplaced"/>
</dbReference>
<feature type="transmembrane region" description="Helical" evidence="4">
    <location>
        <begin position="308"/>
        <end position="332"/>
    </location>
</feature>
<comment type="similarity">
    <text evidence="1">Belongs to the Izumo family.</text>
</comment>
<feature type="signal peptide" evidence="5">
    <location>
        <begin position="1"/>
        <end position="18"/>
    </location>
</feature>
<dbReference type="GO" id="GO:0005886">
    <property type="term" value="C:plasma membrane"/>
    <property type="evidence" value="ECO:0007669"/>
    <property type="project" value="TreeGrafter"/>
</dbReference>
<dbReference type="PANTHER" id="PTHR35540:SF1">
    <property type="entry name" value="IZUMO SPERM-EGG FUSION PROTEIN 1"/>
    <property type="match status" value="1"/>
</dbReference>
<dbReference type="InterPro" id="IPR013783">
    <property type="entry name" value="Ig-like_fold"/>
</dbReference>
<dbReference type="GO" id="GO:0007342">
    <property type="term" value="P:fusion of sperm to egg plasma membrane involved in single fertilization"/>
    <property type="evidence" value="ECO:0007669"/>
    <property type="project" value="InterPro"/>
</dbReference>
<dbReference type="PROSITE" id="PS50835">
    <property type="entry name" value="IG_LIKE"/>
    <property type="match status" value="1"/>
</dbReference>
<feature type="compositionally biased region" description="Acidic residues" evidence="3">
    <location>
        <begin position="340"/>
        <end position="367"/>
    </location>
</feature>
<evidence type="ECO:0000313" key="7">
    <source>
        <dbReference type="Proteomes" id="UP000695026"/>
    </source>
</evidence>
<dbReference type="CTD" id="284359"/>
<dbReference type="InterPro" id="IPR032699">
    <property type="entry name" value="Izumo-Ig"/>
</dbReference>
<dbReference type="InterPro" id="IPR029389">
    <property type="entry name" value="IZUMO"/>
</dbReference>
<dbReference type="Gene3D" id="2.60.40.10">
    <property type="entry name" value="Immunoglobulins"/>
    <property type="match status" value="1"/>
</dbReference>
<evidence type="ECO:0000256" key="1">
    <source>
        <dbReference type="ARBA" id="ARBA00009633"/>
    </source>
</evidence>
<dbReference type="Pfam" id="PF15005">
    <property type="entry name" value="IZUMO"/>
    <property type="match status" value="1"/>
</dbReference>
<dbReference type="KEGG" id="pbi:112540058"/>
<keyword evidence="4" id="KW-0472">Membrane</keyword>
<evidence type="ECO:0000256" key="4">
    <source>
        <dbReference type="SAM" id="Phobius"/>
    </source>
</evidence>
<name>A0A9F5MU57_PYTBI</name>
<evidence type="ECO:0000256" key="3">
    <source>
        <dbReference type="SAM" id="MobiDB-lite"/>
    </source>
</evidence>
<evidence type="ECO:0000256" key="2">
    <source>
        <dbReference type="ARBA" id="ARBA00022729"/>
    </source>
</evidence>
<dbReference type="InterPro" id="IPR032700">
    <property type="entry name" value="IZUMO1"/>
</dbReference>
<dbReference type="Pfam" id="PF16706">
    <property type="entry name" value="Izumo-Ig"/>
    <property type="match status" value="1"/>
</dbReference>
<dbReference type="RefSeq" id="XP_025019042.1">
    <property type="nucleotide sequence ID" value="XM_025163274.1"/>
</dbReference>
<dbReference type="GO" id="GO:0035036">
    <property type="term" value="P:sperm-egg recognition"/>
    <property type="evidence" value="ECO:0007669"/>
    <property type="project" value="InterPro"/>
</dbReference>
<keyword evidence="7" id="KW-1185">Reference proteome</keyword>
<dbReference type="InterPro" id="IPR007110">
    <property type="entry name" value="Ig-like_dom"/>
</dbReference>
<feature type="domain" description="Ig-like" evidence="6">
    <location>
        <begin position="126"/>
        <end position="246"/>
    </location>
</feature>
<sequence>MSWLEFGLLTVVIMGSYGCLKCSREAMALRTEFRNSYLEKKLQKDPQLKTKLQQLLDNVIERLSNQPIHPKKYMGIIDELTLKKLTVYFKRSLNQIKENHFEGEQLFNEMMWSLQKLVSYFEEAMPQFTKLYCSNDCGRMVYAFISCFSCETNQQSCSKNYHCGERNVRVETDDDLILDCALKWHKASHGVKTYKFFRMVNDKEQLMASGTDSFLTKKEASMKDAGRYRCKMIDAEGYTASQIEFQVVVLPSRETITLFTRPPPLVPPPLLSPASSSLLSSPPSLPMTVENPLTLGVSSRAPPPEADWAAWKMSGITGGALFFIVAAFLCYYRHMAKKEEEEDEDDDDEEDEDESDSDSESSELVEM</sequence>
<keyword evidence="4" id="KW-1133">Transmembrane helix</keyword>
<dbReference type="GeneID" id="112540058"/>
<dbReference type="GO" id="GO:0005102">
    <property type="term" value="F:signaling receptor binding"/>
    <property type="evidence" value="ECO:0007669"/>
    <property type="project" value="InterPro"/>
</dbReference>
<accession>A0A9F5MU57</accession>
<evidence type="ECO:0000313" key="8">
    <source>
        <dbReference type="RefSeq" id="XP_025019042.1"/>
    </source>
</evidence>
<reference evidence="8" key="1">
    <citation type="submission" date="2025-08" db="UniProtKB">
        <authorList>
            <consortium name="RefSeq"/>
        </authorList>
    </citation>
    <scope>IDENTIFICATION</scope>
    <source>
        <tissue evidence="8">Liver</tissue>
    </source>
</reference>
<dbReference type="OMA" id="ATIINFH"/>
<evidence type="ECO:0000259" key="6">
    <source>
        <dbReference type="PROSITE" id="PS50835"/>
    </source>
</evidence>
<proteinExistence type="inferred from homology"/>
<protein>
    <submittedName>
        <fullName evidence="8">Izumo sperm-egg fusion protein 1</fullName>
    </submittedName>
</protein>
<dbReference type="AlphaFoldDB" id="A0A9F5MU57"/>
<dbReference type="PANTHER" id="PTHR35540">
    <property type="entry name" value="IZUMO SPERM-EGG FUSION PROTEIN 1"/>
    <property type="match status" value="1"/>
</dbReference>
<dbReference type="GO" id="GO:0002080">
    <property type="term" value="C:acrosomal membrane"/>
    <property type="evidence" value="ECO:0007669"/>
    <property type="project" value="TreeGrafter"/>
</dbReference>
<organism evidence="7 8">
    <name type="scientific">Python bivittatus</name>
    <name type="common">Burmese python</name>
    <name type="synonym">Python molurus bivittatus</name>
    <dbReference type="NCBI Taxonomy" id="176946"/>
    <lineage>
        <taxon>Eukaryota</taxon>
        <taxon>Metazoa</taxon>
        <taxon>Chordata</taxon>
        <taxon>Craniata</taxon>
        <taxon>Vertebrata</taxon>
        <taxon>Euteleostomi</taxon>
        <taxon>Lepidosauria</taxon>
        <taxon>Squamata</taxon>
        <taxon>Bifurcata</taxon>
        <taxon>Unidentata</taxon>
        <taxon>Episquamata</taxon>
        <taxon>Toxicofera</taxon>
        <taxon>Serpentes</taxon>
        <taxon>Henophidia</taxon>
        <taxon>Pythonidae</taxon>
        <taxon>Python</taxon>
    </lineage>
</organism>
<gene>
    <name evidence="8" type="primary">IZUMO1</name>
</gene>
<dbReference type="GO" id="GO:0086080">
    <property type="term" value="F:protein binding involved in heterotypic cell-cell adhesion"/>
    <property type="evidence" value="ECO:0007669"/>
    <property type="project" value="TreeGrafter"/>
</dbReference>
<dbReference type="InterPro" id="IPR036179">
    <property type="entry name" value="Ig-like_dom_sf"/>
</dbReference>
<feature type="region of interest" description="Disordered" evidence="3">
    <location>
        <begin position="338"/>
        <end position="367"/>
    </location>
</feature>
<dbReference type="OrthoDB" id="9907157at2759"/>
<keyword evidence="4" id="KW-0812">Transmembrane</keyword>
<keyword evidence="2 5" id="KW-0732">Signal</keyword>
<dbReference type="SUPFAM" id="SSF48726">
    <property type="entry name" value="Immunoglobulin"/>
    <property type="match status" value="1"/>
</dbReference>
<feature type="chain" id="PRO_5039925193" evidence="5">
    <location>
        <begin position="19"/>
        <end position="367"/>
    </location>
</feature>
<evidence type="ECO:0000256" key="5">
    <source>
        <dbReference type="SAM" id="SignalP"/>
    </source>
</evidence>